<dbReference type="InterPro" id="IPR018580">
    <property type="entry name" value="Uncharacterised_YfhO"/>
</dbReference>
<evidence type="ECO:0000313" key="5">
    <source>
        <dbReference type="Proteomes" id="UP000199280"/>
    </source>
</evidence>
<dbReference type="Proteomes" id="UP000076878">
    <property type="component" value="Unassembled WGS sequence"/>
</dbReference>
<dbReference type="AlphaFoldDB" id="A0A143YM85"/>
<feature type="transmembrane region" description="Helical" evidence="1">
    <location>
        <begin position="893"/>
        <end position="915"/>
    </location>
</feature>
<dbReference type="PANTHER" id="PTHR38454:SF1">
    <property type="entry name" value="INTEGRAL MEMBRANE PROTEIN"/>
    <property type="match status" value="1"/>
</dbReference>
<feature type="transmembrane region" description="Helical" evidence="1">
    <location>
        <begin position="162"/>
        <end position="181"/>
    </location>
</feature>
<accession>A0A143YM85</accession>
<keyword evidence="1" id="KW-1133">Transmembrane helix</keyword>
<feature type="transmembrane region" description="Helical" evidence="1">
    <location>
        <begin position="446"/>
        <end position="465"/>
    </location>
</feature>
<dbReference type="Proteomes" id="UP000199280">
    <property type="component" value="Unassembled WGS sequence"/>
</dbReference>
<name>A0A143YM85_9LACT</name>
<feature type="transmembrane region" description="Helical" evidence="1">
    <location>
        <begin position="382"/>
        <end position="401"/>
    </location>
</feature>
<evidence type="ECO:0000313" key="3">
    <source>
        <dbReference type="EMBL" id="SEI95744.1"/>
    </source>
</evidence>
<dbReference type="STRING" id="640938.TR210_1039"/>
<feature type="transmembrane region" description="Helical" evidence="1">
    <location>
        <begin position="135"/>
        <end position="155"/>
    </location>
</feature>
<feature type="transmembrane region" description="Helical" evidence="1">
    <location>
        <begin position="83"/>
        <end position="102"/>
    </location>
</feature>
<reference evidence="2 4" key="1">
    <citation type="submission" date="2016-02" db="EMBL/GenBank/DDBJ databases">
        <authorList>
            <person name="Wen L."/>
            <person name="He K."/>
            <person name="Yang H."/>
        </authorList>
    </citation>
    <scope>NUCLEOTIDE SEQUENCE [LARGE SCALE GENOMIC DNA]</scope>
    <source>
        <strain evidence="2">Trichococcus_R210</strain>
    </source>
</reference>
<dbReference type="EMBL" id="FJNB01000006">
    <property type="protein sequence ID" value="CZQ92400.1"/>
    <property type="molecule type" value="Genomic_DNA"/>
</dbReference>
<feature type="transmembrane region" description="Helical" evidence="1">
    <location>
        <begin position="327"/>
        <end position="347"/>
    </location>
</feature>
<feature type="transmembrane region" description="Helical" evidence="1">
    <location>
        <begin position="109"/>
        <end position="129"/>
    </location>
</feature>
<proteinExistence type="predicted"/>
<reference evidence="3 5" key="2">
    <citation type="submission" date="2016-10" db="EMBL/GenBank/DDBJ databases">
        <authorList>
            <person name="Varghese N."/>
            <person name="Submissions S."/>
        </authorList>
    </citation>
    <scope>NUCLEOTIDE SEQUENCE [LARGE SCALE GENOMIC DNA]</scope>
    <source>
        <strain evidence="3 5">DSM 22150</strain>
    </source>
</reference>
<dbReference type="Pfam" id="PF09586">
    <property type="entry name" value="YfhO"/>
    <property type="match status" value="1"/>
</dbReference>
<dbReference type="OrthoDB" id="9815466at2"/>
<protein>
    <submittedName>
        <fullName evidence="2">Bacterial membrane protein yfho</fullName>
    </submittedName>
    <submittedName>
        <fullName evidence="3">Uncharacterized membrane protein YfhO</fullName>
    </submittedName>
</protein>
<gene>
    <name evidence="3" type="ORF">SAMN05216375_105112</name>
    <name evidence="2" type="ORF">TR210_1039</name>
</gene>
<keyword evidence="1" id="KW-0812">Transmembrane</keyword>
<dbReference type="EMBL" id="FNYT01000005">
    <property type="protein sequence ID" value="SEI95744.1"/>
    <property type="molecule type" value="Genomic_DNA"/>
</dbReference>
<keyword evidence="5" id="KW-1185">Reference proteome</keyword>
<evidence type="ECO:0000313" key="4">
    <source>
        <dbReference type="Proteomes" id="UP000076878"/>
    </source>
</evidence>
<feature type="transmembrane region" description="Helical" evidence="1">
    <location>
        <begin position="12"/>
        <end position="30"/>
    </location>
</feature>
<organism evidence="2 4">
    <name type="scientific">Trichococcus ilyis</name>
    <dbReference type="NCBI Taxonomy" id="640938"/>
    <lineage>
        <taxon>Bacteria</taxon>
        <taxon>Bacillati</taxon>
        <taxon>Bacillota</taxon>
        <taxon>Bacilli</taxon>
        <taxon>Lactobacillales</taxon>
        <taxon>Carnobacteriaceae</taxon>
        <taxon>Trichococcus</taxon>
    </lineage>
</organism>
<sequence>MFEENNVKKKTAVYYTGLFLVMTALIYGYFVKEQKSFIWEGDGFSQHYLVFKDYLSMWRGFLSHPTHGFPLWDWNIGLGADVIASYGYYVIGDPFVYLGLLFPAGMTEWAYHVLVLLRVYAVGLAFLAFCRQMKIENPGALVGSILYTFTFYVVLNVIRHPFFLLPMIIFPLLCLGMERILQGESNTAFILAVFCSAFSNFYFFYMLTILVFIFAITRYFDLHGIKEWKSIFGYVWRALYSYLIGVLLAGILLAPVVWGFLHSSREPGEFAAGLRFYPIEYYLGLFKDLLITERFLWTVFGLAACTVLLAPLLFLWRKKFGYITANLSVYAVILLLPAFGSIMNGFSGPYNRWTFAIPLFVSAGSAILFNERFNLTRSELKAMVLSAVAFSSVPVVVAVAGEEMVAVAGEETPFRLAYLTPVAFAWLMLVLMAWGSWRNRSGRLSGTAKTAISVALLVLGMANLVSNARDFYQPDGQNEVATLLDYGTVDETYKETFGGAEQLIKDPGIYRIGVTSKDNDVKNQMSLLNRMGMNSYLSVTNGAVADFAKQLENNQFQLIQPVRGGFDDRRIVNNLLGVKYILTEAKRAKYLPDGYEVVQQTGDDEGAFVVARSEQAYPFAYAESVYLSTEAFEKYNPVEKEAFLSYGIVLEPTELDTAALSPFEGELTVKDVGFSMASADPEKVHVSGGKITVKDGAGTIDLVPNNLQELANAEVYVHLEGLDFDPEPQKEYGWTPIGYDARVSFAHRTKAVDQSDLLTFSSYFHRENMLFNMGSQGGTVESAALSLQLSAAGTYKLDDIKIYAYPLDDQYAARVSEKQANAMAIKTFTDEKISGTITQAEPSVLTTAIPYTSGWKAEVNGKEVGTVKVNYGFIGIPLPAGESKITLTYQTPFLGIGAMLSISGLLLLFCNEGFWNKQRQSSLPRLERKRRIS</sequence>
<evidence type="ECO:0000256" key="1">
    <source>
        <dbReference type="SAM" id="Phobius"/>
    </source>
</evidence>
<evidence type="ECO:0000313" key="2">
    <source>
        <dbReference type="EMBL" id="CZQ92400.1"/>
    </source>
</evidence>
<feature type="transmembrane region" description="Helical" evidence="1">
    <location>
        <begin position="295"/>
        <end position="315"/>
    </location>
</feature>
<feature type="transmembrane region" description="Helical" evidence="1">
    <location>
        <begin position="187"/>
        <end position="217"/>
    </location>
</feature>
<feature type="transmembrane region" description="Helical" evidence="1">
    <location>
        <begin position="238"/>
        <end position="261"/>
    </location>
</feature>
<feature type="transmembrane region" description="Helical" evidence="1">
    <location>
        <begin position="353"/>
        <end position="370"/>
    </location>
</feature>
<dbReference type="RefSeq" id="WP_068622262.1">
    <property type="nucleotide sequence ID" value="NZ_FJNB01000006.1"/>
</dbReference>
<feature type="transmembrane region" description="Helical" evidence="1">
    <location>
        <begin position="416"/>
        <end position="434"/>
    </location>
</feature>
<keyword evidence="1" id="KW-0472">Membrane</keyword>
<dbReference type="PANTHER" id="PTHR38454">
    <property type="entry name" value="INTEGRAL MEMBRANE PROTEIN-RELATED"/>
    <property type="match status" value="1"/>
</dbReference>